<dbReference type="PROSITE" id="PS50887">
    <property type="entry name" value="GGDEF"/>
    <property type="match status" value="1"/>
</dbReference>
<dbReference type="FunFam" id="3.30.70.270:FF:000001">
    <property type="entry name" value="Diguanylate cyclase domain protein"/>
    <property type="match status" value="1"/>
</dbReference>
<dbReference type="PANTHER" id="PTHR45138">
    <property type="entry name" value="REGULATORY COMPONENTS OF SENSORY TRANSDUCTION SYSTEM"/>
    <property type="match status" value="1"/>
</dbReference>
<accession>W4QQX7</accession>
<keyword evidence="1" id="KW-0472">Membrane</keyword>
<organism evidence="3 4">
    <name type="scientific">Halalkalibacter akibai (strain ATCC 43226 / DSM 21942 / CIP 109018 / JCM 9157 / 1139)</name>
    <name type="common">Bacillus akibai</name>
    <dbReference type="NCBI Taxonomy" id="1236973"/>
    <lineage>
        <taxon>Bacteria</taxon>
        <taxon>Bacillati</taxon>
        <taxon>Bacillota</taxon>
        <taxon>Bacilli</taxon>
        <taxon>Bacillales</taxon>
        <taxon>Bacillaceae</taxon>
        <taxon>Halalkalibacter</taxon>
    </lineage>
</organism>
<protein>
    <recommendedName>
        <fullName evidence="2">GGDEF domain-containing protein</fullName>
    </recommendedName>
</protein>
<comment type="caution">
    <text evidence="3">The sequence shown here is derived from an EMBL/GenBank/DDBJ whole genome shotgun (WGS) entry which is preliminary data.</text>
</comment>
<dbReference type="SUPFAM" id="SSF55073">
    <property type="entry name" value="Nucleotide cyclase"/>
    <property type="match status" value="1"/>
</dbReference>
<dbReference type="InterPro" id="IPR000160">
    <property type="entry name" value="GGDEF_dom"/>
</dbReference>
<dbReference type="STRING" id="1236973.JCM9157_1556"/>
<evidence type="ECO:0000256" key="1">
    <source>
        <dbReference type="SAM" id="Phobius"/>
    </source>
</evidence>
<keyword evidence="1" id="KW-0812">Transmembrane</keyword>
<dbReference type="Pfam" id="PF00990">
    <property type="entry name" value="GGDEF"/>
    <property type="match status" value="1"/>
</dbReference>
<dbReference type="SMART" id="SM00267">
    <property type="entry name" value="GGDEF"/>
    <property type="match status" value="1"/>
</dbReference>
<keyword evidence="4" id="KW-1185">Reference proteome</keyword>
<dbReference type="eggNOG" id="COG3706">
    <property type="taxonomic scope" value="Bacteria"/>
</dbReference>
<feature type="domain" description="GGDEF" evidence="2">
    <location>
        <begin position="157"/>
        <end position="288"/>
    </location>
</feature>
<dbReference type="AlphaFoldDB" id="W4QQX7"/>
<dbReference type="GO" id="GO:0052621">
    <property type="term" value="F:diguanylate cyclase activity"/>
    <property type="evidence" value="ECO:0007669"/>
    <property type="project" value="TreeGrafter"/>
</dbReference>
<dbReference type="Gene3D" id="3.30.70.270">
    <property type="match status" value="1"/>
</dbReference>
<keyword evidence="1" id="KW-1133">Transmembrane helix</keyword>
<dbReference type="EMBL" id="BAUV01000008">
    <property type="protein sequence ID" value="GAE34495.1"/>
    <property type="molecule type" value="Genomic_DNA"/>
</dbReference>
<feature type="transmembrane region" description="Helical" evidence="1">
    <location>
        <begin position="30"/>
        <end position="55"/>
    </location>
</feature>
<dbReference type="InterPro" id="IPR043128">
    <property type="entry name" value="Rev_trsase/Diguanyl_cyclase"/>
</dbReference>
<proteinExistence type="predicted"/>
<feature type="transmembrane region" description="Helical" evidence="1">
    <location>
        <begin position="94"/>
        <end position="114"/>
    </location>
</feature>
<dbReference type="PANTHER" id="PTHR45138:SF9">
    <property type="entry name" value="DIGUANYLATE CYCLASE DGCM-RELATED"/>
    <property type="match status" value="1"/>
</dbReference>
<dbReference type="InterPro" id="IPR050469">
    <property type="entry name" value="Diguanylate_Cyclase"/>
</dbReference>
<evidence type="ECO:0000313" key="3">
    <source>
        <dbReference type="EMBL" id="GAE34495.1"/>
    </source>
</evidence>
<sequence length="297" mass="33635">MALADLCLHKAPIRSKWYTIMTKGSPVFDYIAYLALIALTGGIDSPLFPIGYLIILHASVYWKFTGALITSVLLMLGYSGVFVIQGAFDLETVTYFISQLVFLFLVGFIGGLIVSRERQHFLDKSVLEGIANRDFLTNLLNHRSFQEHLKKAYEQKNKFYLVLADVDKFKQVNDKYGHVVGDQVLQRIATILEETVSAKFGNAFRYGGEEFALILYNEEAVVKAILSEMKDKIAAEQFIVEIGSFSVTMSFGCIKHKEETPLELIEEADKLLYTAKEQGRNRIVFQDEKEQVTQLCI</sequence>
<feature type="transmembrane region" description="Helical" evidence="1">
    <location>
        <begin position="67"/>
        <end position="88"/>
    </location>
</feature>
<dbReference type="NCBIfam" id="TIGR00254">
    <property type="entry name" value="GGDEF"/>
    <property type="match status" value="1"/>
</dbReference>
<name>W4QQX7_HALA3</name>
<reference evidence="3 4" key="1">
    <citation type="journal article" date="2014" name="Genome Announc.">
        <title>Draft Genome Sequences of Three Alkaliphilic Bacillus Strains, Bacillus wakoensis JCM 9140T, Bacillus akibai JCM 9157T, and Bacillus hemicellulosilyticus JCM 9152T.</title>
        <authorList>
            <person name="Yuki M."/>
            <person name="Oshima K."/>
            <person name="Suda W."/>
            <person name="Oshida Y."/>
            <person name="Kitamura K."/>
            <person name="Iida T."/>
            <person name="Hattori M."/>
            <person name="Ohkuma M."/>
        </authorList>
    </citation>
    <scope>NUCLEOTIDE SEQUENCE [LARGE SCALE GENOMIC DNA]</scope>
    <source>
        <strain evidence="3 4">JCM 9157</strain>
    </source>
</reference>
<dbReference type="Proteomes" id="UP000018896">
    <property type="component" value="Unassembled WGS sequence"/>
</dbReference>
<evidence type="ECO:0000259" key="2">
    <source>
        <dbReference type="PROSITE" id="PS50887"/>
    </source>
</evidence>
<dbReference type="CDD" id="cd01949">
    <property type="entry name" value="GGDEF"/>
    <property type="match status" value="1"/>
</dbReference>
<gene>
    <name evidence="3" type="ORF">JCM9157_1556</name>
</gene>
<evidence type="ECO:0000313" key="4">
    <source>
        <dbReference type="Proteomes" id="UP000018896"/>
    </source>
</evidence>
<dbReference type="InterPro" id="IPR029787">
    <property type="entry name" value="Nucleotide_cyclase"/>
</dbReference>